<sequence>MFPIRGIRATNAVHFRQFFPDFDPRQHCLGRLGLPIRFALVQWRSRQVTLNKGLAFLLFLVCSSMVHATTYYVDSRFGRDTWNGLIPSRAFKTIGKINSIIPLLKPGDQVLLHASYVYTDDFIRCESLVPSDDSTTLATDPPTCSGTAEAPITFGRYSLGPDPIIDAADQLTGLVWRSLGNGVYSTQLGLAPQKLYVDKLSETPQLIPVPNFVGNYDASGKTTYQPWDSVHNRSGGLYFMNGSNSTQTNTLGSPGLTGAWVSPYATGSTSAHTDQIFAPTNTGIENVQAIGGGSIAYSLHGGTGYPDSFTFSSSGGGSLNGVPCQVAGTILATSGVPVNAITYSVNQGCSSIPTIMVAAPSGSGLQFFGRIDSGSFYYASTSQNGALANELYVHLADGSDPSTHTFYATHRPYGILLRGVNNVNVNHIQFAHQLKSGILSFPYANSTLAGQYWTNENIAISYATCWNTGDTISDTLGWQGAPGVTASMEACVVLRASGDTNPHLVRGNSISDSRSGLIDMYYGRADDLHANFALSGLDGTQSDDGLTTSSYPVIQYSYGRSHNSTCIRYGLGGLSTTGTFLNQGGIVNNNECTDNANGNVHFGAIAGGRLAYNYIHDALGQGVQGGGFSTSDVDPTSYQAQLYDHNVIVNLGFSPTLAYYDGLDLNNGVEGPSHPYSSDIHIFNNTVFNTAASCLTMEMNIVATHVHDNVCAQASSFYPAGWMYPGNSTAINYAAGIYIRHASLSYSVPMDWHNNAWENQFLDEPDWIIYNPQLAVQATCSTLSNWPSEQNSAAPVDATSFCTAAPGFTNSAKSNFTLLPSSPLRATGTAGGDIGALPFGTPMFKVGPRL</sequence>
<dbReference type="Proteomes" id="UP000289437">
    <property type="component" value="Unassembled WGS sequence"/>
</dbReference>
<comment type="caution">
    <text evidence="2">The sequence shown here is derived from an EMBL/GenBank/DDBJ whole genome shotgun (WGS) entry which is preliminary data.</text>
</comment>
<dbReference type="EMBL" id="RDSM01000005">
    <property type="protein sequence ID" value="RXH54173.1"/>
    <property type="molecule type" value="Genomic_DNA"/>
</dbReference>
<keyword evidence="3" id="KW-1185">Reference proteome</keyword>
<evidence type="ECO:0000313" key="3">
    <source>
        <dbReference type="Proteomes" id="UP000289437"/>
    </source>
</evidence>
<evidence type="ECO:0000313" key="2">
    <source>
        <dbReference type="EMBL" id="RXH54173.1"/>
    </source>
</evidence>
<keyword evidence="1" id="KW-0812">Transmembrane</keyword>
<evidence type="ECO:0000256" key="1">
    <source>
        <dbReference type="SAM" id="Phobius"/>
    </source>
</evidence>
<proteinExistence type="predicted"/>
<keyword evidence="1" id="KW-1133">Transmembrane helix</keyword>
<reference evidence="2 3" key="1">
    <citation type="submission" date="2018-11" db="EMBL/GenBank/DDBJ databases">
        <authorList>
            <person name="Mardanov A.V."/>
            <person name="Ravin N.V."/>
            <person name="Dedysh S.N."/>
        </authorList>
    </citation>
    <scope>NUCLEOTIDE SEQUENCE [LARGE SCALE GENOMIC DNA]</scope>
    <source>
        <strain evidence="2 3">AF10</strain>
    </source>
</reference>
<name>A0A4Q0STB0_9BACT</name>
<organism evidence="2 3">
    <name type="scientific">Granulicella sibirica</name>
    <dbReference type="NCBI Taxonomy" id="2479048"/>
    <lineage>
        <taxon>Bacteria</taxon>
        <taxon>Pseudomonadati</taxon>
        <taxon>Acidobacteriota</taxon>
        <taxon>Terriglobia</taxon>
        <taxon>Terriglobales</taxon>
        <taxon>Acidobacteriaceae</taxon>
        <taxon>Granulicella</taxon>
    </lineage>
</organism>
<gene>
    <name evidence="2" type="ORF">GRAN_4824</name>
</gene>
<reference evidence="3" key="2">
    <citation type="submission" date="2019-02" db="EMBL/GenBank/DDBJ databases">
        <title>Granulicella sibirica sp. nov., a psychrotolerant acidobacterium isolated from an organic soil layer in forested tundra, West Siberia.</title>
        <authorList>
            <person name="Oshkin I.Y."/>
            <person name="Kulichevskaya I.S."/>
            <person name="Rijpstra W.I.C."/>
            <person name="Sinninghe Damste J.S."/>
            <person name="Rakitin A.L."/>
            <person name="Ravin N.V."/>
            <person name="Dedysh S.N."/>
        </authorList>
    </citation>
    <scope>NUCLEOTIDE SEQUENCE [LARGE SCALE GENOMIC DNA]</scope>
    <source>
        <strain evidence="3">AF10</strain>
    </source>
</reference>
<accession>A0A4Q0STB0</accession>
<feature type="transmembrane region" description="Helical" evidence="1">
    <location>
        <begin position="54"/>
        <end position="73"/>
    </location>
</feature>
<protein>
    <submittedName>
        <fullName evidence="2">Uncharacterized protein</fullName>
    </submittedName>
</protein>
<dbReference type="SUPFAM" id="SSF51126">
    <property type="entry name" value="Pectin lyase-like"/>
    <property type="match status" value="1"/>
</dbReference>
<dbReference type="InterPro" id="IPR011050">
    <property type="entry name" value="Pectin_lyase_fold/virulence"/>
</dbReference>
<keyword evidence="1" id="KW-0472">Membrane</keyword>
<dbReference type="AlphaFoldDB" id="A0A4Q0STB0"/>